<evidence type="ECO:0000256" key="4">
    <source>
        <dbReference type="ARBA" id="ARBA00023172"/>
    </source>
</evidence>
<evidence type="ECO:0000313" key="6">
    <source>
        <dbReference type="EMBL" id="MCY9545479.1"/>
    </source>
</evidence>
<dbReference type="Proteomes" id="UP001527052">
    <property type="component" value="Unassembled WGS sequence"/>
</dbReference>
<dbReference type="PROSITE" id="PS51898">
    <property type="entry name" value="TYR_RECOMBINASE"/>
    <property type="match status" value="1"/>
</dbReference>
<proteinExistence type="inferred from homology"/>
<accession>A0ABT4EML3</accession>
<dbReference type="Pfam" id="PF14657">
    <property type="entry name" value="Arm-DNA-bind_4"/>
    <property type="match status" value="1"/>
</dbReference>
<dbReference type="InterPro" id="IPR010998">
    <property type="entry name" value="Integrase_recombinase_N"/>
</dbReference>
<dbReference type="InterPro" id="IPR050090">
    <property type="entry name" value="Tyrosine_recombinase_XerCD"/>
</dbReference>
<dbReference type="InterPro" id="IPR011010">
    <property type="entry name" value="DNA_brk_join_enz"/>
</dbReference>
<dbReference type="Gene3D" id="1.10.150.130">
    <property type="match status" value="1"/>
</dbReference>
<dbReference type="InterPro" id="IPR002104">
    <property type="entry name" value="Integrase_catalytic"/>
</dbReference>
<keyword evidence="2" id="KW-0229">DNA integration</keyword>
<feature type="domain" description="Tyr recombinase" evidence="5">
    <location>
        <begin position="179"/>
        <end position="380"/>
    </location>
</feature>
<dbReference type="Pfam" id="PF00589">
    <property type="entry name" value="Phage_integrase"/>
    <property type="match status" value="1"/>
</dbReference>
<keyword evidence="3" id="KW-0238">DNA-binding</keyword>
<evidence type="ECO:0000256" key="3">
    <source>
        <dbReference type="ARBA" id="ARBA00023125"/>
    </source>
</evidence>
<dbReference type="Pfam" id="PF14659">
    <property type="entry name" value="Phage_int_SAM_3"/>
    <property type="match status" value="1"/>
</dbReference>
<dbReference type="CDD" id="cd01189">
    <property type="entry name" value="INT_ICEBs1_C_like"/>
    <property type="match status" value="1"/>
</dbReference>
<keyword evidence="4" id="KW-0233">DNA recombination</keyword>
<evidence type="ECO:0000256" key="1">
    <source>
        <dbReference type="ARBA" id="ARBA00008857"/>
    </source>
</evidence>
<sequence>MTKNNSSPIKSYENKDGKTLYKFQVYLGVDELTGKARSTTRRGYKTKKEAELALARIKLQVSEGTYKQVSTETYQEVYDLWITQYEKTVEESTFVKTVGYFKNHILPSMGSYRIEKITIAICQKHYNEWASKVKKARTIKSYAKKVLDFAIVHGFIQTNPFTHVETKVKKAFTESAEDENENFYTKEELILFLEKAKVHLNYKAYALFRLIAYTGMRKSEALALTWNDVNFVESEIIINKAIGRGKQTQLYLKTTKTGKPRTIKLDETTLSILKEWNKLQKQQYIQLGINTLKNNQLMFSNTKNDFIQPGQVQKWMYSVQNKYTLKKVTPHGLRHTHCSLLFEAGASIKEVQDRLGHSDVKTTLDIYTHVTKKAKEGAIQKFVSYLEG</sequence>
<dbReference type="RefSeq" id="WP_268635717.1">
    <property type="nucleotide sequence ID" value="NZ_JAMDLZ010000003.1"/>
</dbReference>
<comment type="similarity">
    <text evidence="1">Belongs to the 'phage' integrase family.</text>
</comment>
<dbReference type="InterPro" id="IPR004107">
    <property type="entry name" value="Integrase_SAM-like_N"/>
</dbReference>
<dbReference type="Gene3D" id="1.10.443.10">
    <property type="entry name" value="Intergrase catalytic core"/>
    <property type="match status" value="1"/>
</dbReference>
<dbReference type="PANTHER" id="PTHR30349:SF64">
    <property type="entry name" value="PROPHAGE INTEGRASE INTD-RELATED"/>
    <property type="match status" value="1"/>
</dbReference>
<protein>
    <submittedName>
        <fullName evidence="6">Site-specific integrase</fullName>
    </submittedName>
</protein>
<reference evidence="6 7" key="1">
    <citation type="submission" date="2022-05" db="EMBL/GenBank/DDBJ databases">
        <title>Genome Sequencing of Bee-Associated Microbes.</title>
        <authorList>
            <person name="Dunlap C."/>
        </authorList>
    </citation>
    <scope>NUCLEOTIDE SEQUENCE [LARGE SCALE GENOMIC DNA]</scope>
    <source>
        <strain evidence="6 7">NRRL BD-083</strain>
    </source>
</reference>
<gene>
    <name evidence="6" type="ORF">M5W82_00825</name>
</gene>
<dbReference type="InterPro" id="IPR028259">
    <property type="entry name" value="AP2-like_int_N"/>
</dbReference>
<evidence type="ECO:0000313" key="7">
    <source>
        <dbReference type="Proteomes" id="UP001527052"/>
    </source>
</evidence>
<dbReference type="PANTHER" id="PTHR30349">
    <property type="entry name" value="PHAGE INTEGRASE-RELATED"/>
    <property type="match status" value="1"/>
</dbReference>
<dbReference type="EMBL" id="JAMDLZ010000003">
    <property type="protein sequence ID" value="MCY9545479.1"/>
    <property type="molecule type" value="Genomic_DNA"/>
</dbReference>
<dbReference type="SUPFAM" id="SSF56349">
    <property type="entry name" value="DNA breaking-rejoining enzymes"/>
    <property type="match status" value="1"/>
</dbReference>
<dbReference type="InterPro" id="IPR013762">
    <property type="entry name" value="Integrase-like_cat_sf"/>
</dbReference>
<evidence type="ECO:0000256" key="2">
    <source>
        <dbReference type="ARBA" id="ARBA00022908"/>
    </source>
</evidence>
<organism evidence="6 7">
    <name type="scientific">Lysinibacillus xylanilyticus</name>
    <dbReference type="NCBI Taxonomy" id="582475"/>
    <lineage>
        <taxon>Bacteria</taxon>
        <taxon>Bacillati</taxon>
        <taxon>Bacillota</taxon>
        <taxon>Bacilli</taxon>
        <taxon>Bacillales</taxon>
        <taxon>Bacillaceae</taxon>
        <taxon>Lysinibacillus</taxon>
    </lineage>
</organism>
<keyword evidence="7" id="KW-1185">Reference proteome</keyword>
<name>A0ABT4EML3_9BACI</name>
<comment type="caution">
    <text evidence="6">The sequence shown here is derived from an EMBL/GenBank/DDBJ whole genome shotgun (WGS) entry which is preliminary data.</text>
</comment>
<evidence type="ECO:0000259" key="5">
    <source>
        <dbReference type="PROSITE" id="PS51898"/>
    </source>
</evidence>